<sequence>MNFIPPTSSHFNSFAGNAAFHSAFWDARPSYVQTGATALKSVPSEYPMDVDNSLEGASQNVWGGHLTDIPDKGDTYSLSMVWQNAPGAGPWFAVYAGPPAPRRLGKPTTEEFLDHIQALYFKVATPIYFILEDPDTEEGYVDFGAKAKYNKDLAYRALLRCLYRCLQSGTLRRPITLTIYLPDDFVCTTHHLLSDLNFSCVSAFHWKGARENLPANLEQLKFSEAITTVSFKTKLSLADCYEVIKQGYRSLGSASFEEIYSVGPLDLGAQVHIPYLKNLWLKTRISPLPLLHVLQWPQLLRGEKEIEHALHLKILKEAYSPSDPKRILEETTGRCHLYLSGGWCTENTEYDPYQKPHELTIHYSYDNYALPTR</sequence>
<name>A0ACD3B147_9AGAR</name>
<dbReference type="Proteomes" id="UP000308600">
    <property type="component" value="Unassembled WGS sequence"/>
</dbReference>
<evidence type="ECO:0000313" key="2">
    <source>
        <dbReference type="Proteomes" id="UP000308600"/>
    </source>
</evidence>
<proteinExistence type="predicted"/>
<gene>
    <name evidence="1" type="ORF">BDN72DRAFT_837448</name>
</gene>
<keyword evidence="2" id="KW-1185">Reference proteome</keyword>
<protein>
    <submittedName>
        <fullName evidence="1">Uncharacterized protein</fullName>
    </submittedName>
</protein>
<organism evidence="1 2">
    <name type="scientific">Pluteus cervinus</name>
    <dbReference type="NCBI Taxonomy" id="181527"/>
    <lineage>
        <taxon>Eukaryota</taxon>
        <taxon>Fungi</taxon>
        <taxon>Dikarya</taxon>
        <taxon>Basidiomycota</taxon>
        <taxon>Agaricomycotina</taxon>
        <taxon>Agaricomycetes</taxon>
        <taxon>Agaricomycetidae</taxon>
        <taxon>Agaricales</taxon>
        <taxon>Pluteineae</taxon>
        <taxon>Pluteaceae</taxon>
        <taxon>Pluteus</taxon>
    </lineage>
</organism>
<dbReference type="EMBL" id="ML208296">
    <property type="protein sequence ID" value="TFK71561.1"/>
    <property type="molecule type" value="Genomic_DNA"/>
</dbReference>
<accession>A0ACD3B147</accession>
<evidence type="ECO:0000313" key="1">
    <source>
        <dbReference type="EMBL" id="TFK71561.1"/>
    </source>
</evidence>
<reference evidence="1 2" key="1">
    <citation type="journal article" date="2019" name="Nat. Ecol. Evol.">
        <title>Megaphylogeny resolves global patterns of mushroom evolution.</title>
        <authorList>
            <person name="Varga T."/>
            <person name="Krizsan K."/>
            <person name="Foldi C."/>
            <person name="Dima B."/>
            <person name="Sanchez-Garcia M."/>
            <person name="Sanchez-Ramirez S."/>
            <person name="Szollosi G.J."/>
            <person name="Szarkandi J.G."/>
            <person name="Papp V."/>
            <person name="Albert L."/>
            <person name="Andreopoulos W."/>
            <person name="Angelini C."/>
            <person name="Antonin V."/>
            <person name="Barry K.W."/>
            <person name="Bougher N.L."/>
            <person name="Buchanan P."/>
            <person name="Buyck B."/>
            <person name="Bense V."/>
            <person name="Catcheside P."/>
            <person name="Chovatia M."/>
            <person name="Cooper J."/>
            <person name="Damon W."/>
            <person name="Desjardin D."/>
            <person name="Finy P."/>
            <person name="Geml J."/>
            <person name="Haridas S."/>
            <person name="Hughes K."/>
            <person name="Justo A."/>
            <person name="Karasinski D."/>
            <person name="Kautmanova I."/>
            <person name="Kiss B."/>
            <person name="Kocsube S."/>
            <person name="Kotiranta H."/>
            <person name="LaButti K.M."/>
            <person name="Lechner B.E."/>
            <person name="Liimatainen K."/>
            <person name="Lipzen A."/>
            <person name="Lukacs Z."/>
            <person name="Mihaltcheva S."/>
            <person name="Morgado L.N."/>
            <person name="Niskanen T."/>
            <person name="Noordeloos M.E."/>
            <person name="Ohm R.A."/>
            <person name="Ortiz-Santana B."/>
            <person name="Ovrebo C."/>
            <person name="Racz N."/>
            <person name="Riley R."/>
            <person name="Savchenko A."/>
            <person name="Shiryaev A."/>
            <person name="Soop K."/>
            <person name="Spirin V."/>
            <person name="Szebenyi C."/>
            <person name="Tomsovsky M."/>
            <person name="Tulloss R.E."/>
            <person name="Uehling J."/>
            <person name="Grigoriev I.V."/>
            <person name="Vagvolgyi C."/>
            <person name="Papp T."/>
            <person name="Martin F.M."/>
            <person name="Miettinen O."/>
            <person name="Hibbett D.S."/>
            <person name="Nagy L.G."/>
        </authorList>
    </citation>
    <scope>NUCLEOTIDE SEQUENCE [LARGE SCALE GENOMIC DNA]</scope>
    <source>
        <strain evidence="1 2">NL-1719</strain>
    </source>
</reference>